<evidence type="ECO:0000256" key="11">
    <source>
        <dbReference type="RuleBase" id="RU363063"/>
    </source>
</evidence>
<keyword evidence="10" id="KW-0325">Glycoprotein</keyword>
<feature type="transmembrane region" description="Helical" evidence="11">
    <location>
        <begin position="7"/>
        <end position="24"/>
    </location>
</feature>
<keyword evidence="13" id="KW-1185">Reference proteome</keyword>
<keyword evidence="7 11" id="KW-1133">Transmembrane helix</keyword>
<evidence type="ECO:0000313" key="13">
    <source>
        <dbReference type="Proteomes" id="UP001634394"/>
    </source>
</evidence>
<dbReference type="Pfam" id="PF01762">
    <property type="entry name" value="Galactosyl_T"/>
    <property type="match status" value="1"/>
</dbReference>
<dbReference type="AlphaFoldDB" id="A0ABD3TIX5"/>
<evidence type="ECO:0000256" key="10">
    <source>
        <dbReference type="ARBA" id="ARBA00023180"/>
    </source>
</evidence>
<evidence type="ECO:0000256" key="9">
    <source>
        <dbReference type="ARBA" id="ARBA00023136"/>
    </source>
</evidence>
<gene>
    <name evidence="12" type="ORF">ACJMK2_021739</name>
</gene>
<comment type="subcellular location">
    <subcellularLocation>
        <location evidence="1 11">Golgi apparatus membrane</location>
        <topology evidence="1 11">Single-pass type II membrane protein</topology>
    </subcellularLocation>
</comment>
<dbReference type="PANTHER" id="PTHR11214:SF3">
    <property type="entry name" value="BETA-1,3-GALACTOSYLTRANSFERASE 6"/>
    <property type="match status" value="1"/>
</dbReference>
<evidence type="ECO:0000313" key="12">
    <source>
        <dbReference type="EMBL" id="KAL3836302.1"/>
    </source>
</evidence>
<evidence type="ECO:0000256" key="6">
    <source>
        <dbReference type="ARBA" id="ARBA00022968"/>
    </source>
</evidence>
<keyword evidence="8 11" id="KW-0333">Golgi apparatus</keyword>
<proteinExistence type="inferred from homology"/>
<accession>A0ABD3TIX5</accession>
<keyword evidence="3 11" id="KW-0328">Glycosyltransferase</keyword>
<keyword evidence="5 11" id="KW-0812">Transmembrane</keyword>
<evidence type="ECO:0000256" key="7">
    <source>
        <dbReference type="ARBA" id="ARBA00022989"/>
    </source>
</evidence>
<organism evidence="12 13">
    <name type="scientific">Sinanodonta woodiana</name>
    <name type="common">Chinese pond mussel</name>
    <name type="synonym">Anodonta woodiana</name>
    <dbReference type="NCBI Taxonomy" id="1069815"/>
    <lineage>
        <taxon>Eukaryota</taxon>
        <taxon>Metazoa</taxon>
        <taxon>Spiralia</taxon>
        <taxon>Lophotrochozoa</taxon>
        <taxon>Mollusca</taxon>
        <taxon>Bivalvia</taxon>
        <taxon>Autobranchia</taxon>
        <taxon>Heteroconchia</taxon>
        <taxon>Palaeoheterodonta</taxon>
        <taxon>Unionida</taxon>
        <taxon>Unionoidea</taxon>
        <taxon>Unionidae</taxon>
        <taxon>Unioninae</taxon>
        <taxon>Sinanodonta</taxon>
    </lineage>
</organism>
<evidence type="ECO:0000256" key="8">
    <source>
        <dbReference type="ARBA" id="ARBA00023034"/>
    </source>
</evidence>
<evidence type="ECO:0000256" key="4">
    <source>
        <dbReference type="ARBA" id="ARBA00022679"/>
    </source>
</evidence>
<evidence type="ECO:0000256" key="3">
    <source>
        <dbReference type="ARBA" id="ARBA00022676"/>
    </source>
</evidence>
<dbReference type="GO" id="GO:0016757">
    <property type="term" value="F:glycosyltransferase activity"/>
    <property type="evidence" value="ECO:0007669"/>
    <property type="project" value="UniProtKB-KW"/>
</dbReference>
<sequence>MNKPRQFILFFGMVILLIVFYETFVTRNVYEAHAARSIGEMKITYFEQPQPVSKTNTLPNKSSIEITKSDYSGSTKGTLLIKSRLETIRNLYGESWDSIITPYPTQYMIDGKDICDVSPPPYLLVFVLSLPNNTEERQAIRETWGSVIHRHNNSLNVSARMIFMLGKMGDEITQNNALREESDKHKDIVQVDIMESRYNLTRKMMSGLQWIKTYCNSVKYILKVDDDTFINTARFSEYLLTNPNINNVTIHGWVYTHGIVRRDGKYKVKVEEYPKSMFPHLTSGTSFILPFDVISDMLDTAERLPYCPVDDAFMTGVLRTILDLKIQHSEDFTHMDEKRINSCRFYSKIAVTNISPKCMYMLWNLTTQAHHMNCKRSDWFNKNICPIFSYAQSTYFIPSVKTFLFCFLTFFKILL</sequence>
<comment type="similarity">
    <text evidence="2 11">Belongs to the glycosyltransferase 31 family.</text>
</comment>
<dbReference type="GO" id="GO:0000139">
    <property type="term" value="C:Golgi membrane"/>
    <property type="evidence" value="ECO:0007669"/>
    <property type="project" value="UniProtKB-SubCell"/>
</dbReference>
<dbReference type="Gene3D" id="3.90.550.50">
    <property type="match status" value="1"/>
</dbReference>
<comment type="caution">
    <text evidence="12">The sequence shown here is derived from an EMBL/GenBank/DDBJ whole genome shotgun (WGS) entry which is preliminary data.</text>
</comment>
<evidence type="ECO:0000256" key="2">
    <source>
        <dbReference type="ARBA" id="ARBA00008661"/>
    </source>
</evidence>
<dbReference type="FunFam" id="3.90.550.50:FF:000001">
    <property type="entry name" value="Hexosyltransferase"/>
    <property type="match status" value="1"/>
</dbReference>
<evidence type="ECO:0000256" key="1">
    <source>
        <dbReference type="ARBA" id="ARBA00004323"/>
    </source>
</evidence>
<dbReference type="Proteomes" id="UP001634394">
    <property type="component" value="Unassembled WGS sequence"/>
</dbReference>
<keyword evidence="4" id="KW-0808">Transferase</keyword>
<dbReference type="EC" id="2.4.1.-" evidence="11"/>
<keyword evidence="6 11" id="KW-0735">Signal-anchor</keyword>
<protein>
    <recommendedName>
        <fullName evidence="11">Hexosyltransferase</fullName>
        <ecNumber evidence="11">2.4.1.-</ecNumber>
    </recommendedName>
</protein>
<keyword evidence="9 11" id="KW-0472">Membrane</keyword>
<dbReference type="PANTHER" id="PTHR11214">
    <property type="entry name" value="BETA-1,3-N-ACETYLGLUCOSAMINYLTRANSFERASE"/>
    <property type="match status" value="1"/>
</dbReference>
<evidence type="ECO:0000256" key="5">
    <source>
        <dbReference type="ARBA" id="ARBA00022692"/>
    </source>
</evidence>
<reference evidence="12 13" key="1">
    <citation type="submission" date="2024-11" db="EMBL/GenBank/DDBJ databases">
        <title>Chromosome-level genome assembly of the freshwater bivalve Anodonta woodiana.</title>
        <authorList>
            <person name="Chen X."/>
        </authorList>
    </citation>
    <scope>NUCLEOTIDE SEQUENCE [LARGE SCALE GENOMIC DNA]</scope>
    <source>
        <strain evidence="12">MN2024</strain>
        <tissue evidence="12">Gills</tissue>
    </source>
</reference>
<dbReference type="EMBL" id="JBJQND010000018">
    <property type="protein sequence ID" value="KAL3836302.1"/>
    <property type="molecule type" value="Genomic_DNA"/>
</dbReference>
<name>A0ABD3TIX5_SINWO</name>
<dbReference type="InterPro" id="IPR002659">
    <property type="entry name" value="Glyco_trans_31"/>
</dbReference>